<dbReference type="InterPro" id="IPR000537">
    <property type="entry name" value="UbiA_prenyltransferase"/>
</dbReference>
<dbReference type="RefSeq" id="WP_276233959.1">
    <property type="nucleotide sequence ID" value="NZ_CP119802.1"/>
</dbReference>
<dbReference type="GO" id="GO:0042180">
    <property type="term" value="P:ketone metabolic process"/>
    <property type="evidence" value="ECO:0007669"/>
    <property type="project" value="UniProtKB-ARBA"/>
</dbReference>
<dbReference type="PANTHER" id="PTHR13929">
    <property type="entry name" value="1,4-DIHYDROXY-2-NAPHTHOATE OCTAPRENYLTRANSFERASE"/>
    <property type="match status" value="1"/>
</dbReference>
<evidence type="ECO:0000256" key="4">
    <source>
        <dbReference type="ARBA" id="ARBA00022989"/>
    </source>
</evidence>
<reference evidence="7 8" key="1">
    <citation type="journal article" date="2019" name="Int. J. Syst. Evol. Microbiol.">
        <title>The Global Catalogue of Microorganisms (GCM) 10K type strain sequencing project: providing services to taxonomists for standard genome sequencing and annotation.</title>
        <authorList>
            <consortium name="The Broad Institute Genomics Platform"/>
            <consortium name="The Broad Institute Genome Sequencing Center for Infectious Disease"/>
            <person name="Wu L."/>
            <person name="Ma J."/>
        </authorList>
    </citation>
    <scope>NUCLEOTIDE SEQUENCE [LARGE SCALE GENOMIC DNA]</scope>
    <source>
        <strain evidence="7 8">DT85</strain>
    </source>
</reference>
<evidence type="ECO:0000256" key="1">
    <source>
        <dbReference type="ARBA" id="ARBA00004651"/>
    </source>
</evidence>
<evidence type="ECO:0000313" key="7">
    <source>
        <dbReference type="EMBL" id="MFC7235818.1"/>
    </source>
</evidence>
<protein>
    <submittedName>
        <fullName evidence="7">Prenyltransferase</fullName>
    </submittedName>
</protein>
<accession>A0ABD5ZQU7</accession>
<feature type="transmembrane region" description="Helical" evidence="6">
    <location>
        <begin position="43"/>
        <end position="60"/>
    </location>
</feature>
<evidence type="ECO:0000256" key="2">
    <source>
        <dbReference type="ARBA" id="ARBA00022679"/>
    </source>
</evidence>
<dbReference type="Pfam" id="PF01040">
    <property type="entry name" value="UbiA"/>
    <property type="match status" value="1"/>
</dbReference>
<keyword evidence="8" id="KW-1185">Reference proteome</keyword>
<keyword evidence="4 6" id="KW-1133">Transmembrane helix</keyword>
<dbReference type="GO" id="GO:0005886">
    <property type="term" value="C:plasma membrane"/>
    <property type="evidence" value="ECO:0007669"/>
    <property type="project" value="UniProtKB-SubCell"/>
</dbReference>
<dbReference type="CDD" id="cd13962">
    <property type="entry name" value="PT_UbiA_UBIAD1"/>
    <property type="match status" value="1"/>
</dbReference>
<keyword evidence="3 6" id="KW-0812">Transmembrane</keyword>
<organism evidence="7 8">
    <name type="scientific">Halosegnis marinus</name>
    <dbReference type="NCBI Taxonomy" id="3034023"/>
    <lineage>
        <taxon>Archaea</taxon>
        <taxon>Methanobacteriati</taxon>
        <taxon>Methanobacteriota</taxon>
        <taxon>Stenosarchaea group</taxon>
        <taxon>Halobacteria</taxon>
        <taxon>Halobacteriales</taxon>
        <taxon>Natronomonadaceae</taxon>
        <taxon>Halosegnis</taxon>
    </lineage>
</organism>
<feature type="transmembrane region" description="Helical" evidence="6">
    <location>
        <begin position="175"/>
        <end position="193"/>
    </location>
</feature>
<dbReference type="GO" id="GO:0044281">
    <property type="term" value="P:small molecule metabolic process"/>
    <property type="evidence" value="ECO:0007669"/>
    <property type="project" value="UniProtKB-ARBA"/>
</dbReference>
<dbReference type="PANTHER" id="PTHR13929:SF0">
    <property type="entry name" value="UBIA PRENYLTRANSFERASE DOMAIN-CONTAINING PROTEIN 1"/>
    <property type="match status" value="1"/>
</dbReference>
<feature type="transmembrane region" description="Helical" evidence="6">
    <location>
        <begin position="222"/>
        <end position="249"/>
    </location>
</feature>
<evidence type="ECO:0000256" key="5">
    <source>
        <dbReference type="ARBA" id="ARBA00023136"/>
    </source>
</evidence>
<proteinExistence type="predicted"/>
<keyword evidence="5 6" id="KW-0472">Membrane</keyword>
<dbReference type="EMBL" id="JBHTAP010000001">
    <property type="protein sequence ID" value="MFC7235818.1"/>
    <property type="molecule type" value="Genomic_DNA"/>
</dbReference>
<gene>
    <name evidence="7" type="ORF">ACFQJ4_10870</name>
</gene>
<comment type="caution">
    <text evidence="7">The sequence shown here is derived from an EMBL/GenBank/DDBJ whole genome shotgun (WGS) entry which is preliminary data.</text>
</comment>
<dbReference type="AlphaFoldDB" id="A0ABD5ZQU7"/>
<dbReference type="GO" id="GO:0016740">
    <property type="term" value="F:transferase activity"/>
    <property type="evidence" value="ECO:0007669"/>
    <property type="project" value="UniProtKB-KW"/>
</dbReference>
<comment type="subcellular location">
    <subcellularLocation>
        <location evidence="1">Cell membrane</location>
        <topology evidence="1">Multi-pass membrane protein</topology>
    </subcellularLocation>
</comment>
<dbReference type="Proteomes" id="UP001596398">
    <property type="component" value="Unassembled WGS sequence"/>
</dbReference>
<sequence>MNRRVRALWAASRPSQLLLIAAVYALGVAVARGMEATVAPAETAVGLLVLLPVAVSVHYANEYADHETDRLTDRTPVSGGSGALEATGLPREFLLRAGAVALAAGVGAAAAGWLAGPLSPVALALLVGIAVLGWQYSVGPLSLSRRGLGELDNSLLGGLVLPLYGAAVVASPDTAVALAVLPFALVVFCNLLATQWPDRRADAAVGKDTLAVRLSAAGIRRLYLLVALLAAVSLLLLAGGAVPTTVALASLSAAPLLLWGAATFPGRPFPTVAAMVVLAVAQTAAWLWVG</sequence>
<evidence type="ECO:0000256" key="6">
    <source>
        <dbReference type="SAM" id="Phobius"/>
    </source>
</evidence>
<name>A0ABD5ZQU7_9EURY</name>
<keyword evidence="2" id="KW-0808">Transferase</keyword>
<feature type="transmembrane region" description="Helical" evidence="6">
    <location>
        <begin position="93"/>
        <end position="115"/>
    </location>
</feature>
<dbReference type="InterPro" id="IPR026046">
    <property type="entry name" value="UBIAD1"/>
</dbReference>
<evidence type="ECO:0000313" key="8">
    <source>
        <dbReference type="Proteomes" id="UP001596398"/>
    </source>
</evidence>
<feature type="transmembrane region" description="Helical" evidence="6">
    <location>
        <begin position="151"/>
        <end position="169"/>
    </location>
</feature>
<feature type="transmembrane region" description="Helical" evidence="6">
    <location>
        <begin position="121"/>
        <end position="139"/>
    </location>
</feature>
<dbReference type="GeneID" id="79267516"/>
<evidence type="ECO:0000256" key="3">
    <source>
        <dbReference type="ARBA" id="ARBA00022692"/>
    </source>
</evidence>
<feature type="transmembrane region" description="Helical" evidence="6">
    <location>
        <begin position="269"/>
        <end position="289"/>
    </location>
</feature>